<reference evidence="2" key="1">
    <citation type="submission" date="2023-10" db="EMBL/GenBank/DDBJ databases">
        <authorList>
            <person name="Chen Y."/>
            <person name="Shah S."/>
            <person name="Dougan E. K."/>
            <person name="Thang M."/>
            <person name="Chan C."/>
        </authorList>
    </citation>
    <scope>NUCLEOTIDE SEQUENCE [LARGE SCALE GENOMIC DNA]</scope>
</reference>
<evidence type="ECO:0000313" key="3">
    <source>
        <dbReference type="Proteomes" id="UP001189429"/>
    </source>
</evidence>
<dbReference type="Proteomes" id="UP001189429">
    <property type="component" value="Unassembled WGS sequence"/>
</dbReference>
<feature type="chain" id="PRO_5046179039" description="Subtilisin" evidence="1">
    <location>
        <begin position="23"/>
        <end position="291"/>
    </location>
</feature>
<protein>
    <recommendedName>
        <fullName evidence="4">Subtilisin</fullName>
    </recommendedName>
</protein>
<evidence type="ECO:0008006" key="4">
    <source>
        <dbReference type="Google" id="ProtNLM"/>
    </source>
</evidence>
<name>A0ABN9U974_9DINO</name>
<organism evidence="2 3">
    <name type="scientific">Prorocentrum cordatum</name>
    <dbReference type="NCBI Taxonomy" id="2364126"/>
    <lineage>
        <taxon>Eukaryota</taxon>
        <taxon>Sar</taxon>
        <taxon>Alveolata</taxon>
        <taxon>Dinophyceae</taxon>
        <taxon>Prorocentrales</taxon>
        <taxon>Prorocentraceae</taxon>
        <taxon>Prorocentrum</taxon>
    </lineage>
</organism>
<feature type="signal peptide" evidence="1">
    <location>
        <begin position="1"/>
        <end position="22"/>
    </location>
</feature>
<proteinExistence type="predicted"/>
<dbReference type="EMBL" id="CAUYUJ010015527">
    <property type="protein sequence ID" value="CAK0855160.1"/>
    <property type="molecule type" value="Genomic_DNA"/>
</dbReference>
<gene>
    <name evidence="2" type="ORF">PCOR1329_LOCUS45982</name>
</gene>
<accession>A0ABN9U974</accession>
<evidence type="ECO:0000313" key="2">
    <source>
        <dbReference type="EMBL" id="CAK0855160.1"/>
    </source>
</evidence>
<keyword evidence="1" id="KW-0732">Signal</keyword>
<sequence>MVARAVLPVLLLVLAGHGRAAADEASTTDEDRRLEATSTADVEDGKDIVTTIGGTGTIKIAGSYVADEVLPSGVTSDDLMASAVYVDAKAAGLAGALNVAVYQVEIMGFIVNLVARRLTAASTVSITTLFSITVDESAGEAFITLIEGAADEIVTYTNNAMAAADWSSETVITSAPTLANIVVRTASSWILHRMTYCPEWSSGGVYSSVAEAQAACSSDDCFGVYDKGCDGGTDDVFLCSSDHIATPNDLQKSWTSCVYSKAGAEYDASAATSSWAWSGAALITAVACMAA</sequence>
<evidence type="ECO:0000256" key="1">
    <source>
        <dbReference type="SAM" id="SignalP"/>
    </source>
</evidence>
<comment type="caution">
    <text evidence="2">The sequence shown here is derived from an EMBL/GenBank/DDBJ whole genome shotgun (WGS) entry which is preliminary data.</text>
</comment>
<keyword evidence="3" id="KW-1185">Reference proteome</keyword>